<feature type="region of interest" description="Disordered" evidence="1">
    <location>
        <begin position="22"/>
        <end position="41"/>
    </location>
</feature>
<organism evidence="2">
    <name type="scientific">bioreactor metagenome</name>
    <dbReference type="NCBI Taxonomy" id="1076179"/>
    <lineage>
        <taxon>unclassified sequences</taxon>
        <taxon>metagenomes</taxon>
        <taxon>ecological metagenomes</taxon>
    </lineage>
</organism>
<protein>
    <submittedName>
        <fullName evidence="2">Uncharacterized protein</fullName>
    </submittedName>
</protein>
<proteinExistence type="predicted"/>
<reference evidence="2" key="1">
    <citation type="submission" date="2019-08" db="EMBL/GenBank/DDBJ databases">
        <authorList>
            <person name="Kucharzyk K."/>
            <person name="Murdoch R.W."/>
            <person name="Higgins S."/>
            <person name="Loffler F."/>
        </authorList>
    </citation>
    <scope>NUCLEOTIDE SEQUENCE</scope>
</reference>
<accession>A0A645BHC7</accession>
<sequence length="41" mass="5059">MQVFFTFGFLKEPFCYSWNDEENDNGEEGQRYQQFQKEDNI</sequence>
<name>A0A645BHC7_9ZZZZ</name>
<dbReference type="AlphaFoldDB" id="A0A645BHC7"/>
<evidence type="ECO:0000313" key="2">
    <source>
        <dbReference type="EMBL" id="MPM64870.1"/>
    </source>
</evidence>
<dbReference type="EMBL" id="VSSQ01020198">
    <property type="protein sequence ID" value="MPM64870.1"/>
    <property type="molecule type" value="Genomic_DNA"/>
</dbReference>
<gene>
    <name evidence="2" type="ORF">SDC9_111761</name>
</gene>
<comment type="caution">
    <text evidence="2">The sequence shown here is derived from an EMBL/GenBank/DDBJ whole genome shotgun (WGS) entry which is preliminary data.</text>
</comment>
<evidence type="ECO:0000256" key="1">
    <source>
        <dbReference type="SAM" id="MobiDB-lite"/>
    </source>
</evidence>